<sequence>MSRCHDRVLFVKTEIKRGEEVLGEVGRSFLDEDCDPGKVPTVVLTSNGTYAKLSMTEGGALHVTLLQFPDGSQLSFRTSQTQIWISPHGHENAIINVDGSATYIDKRSSFAAGEPAVVRVDFNADGSRVASLQDGSRVHIEAKKKEDGPNEEDNGVEEGGLGASITSNGGLEANILSIDGAFTRVERKKNNGTSAQSILQPDGTLLYRNTETREDWALQEGDRLVVMREGLILPPRVSCDAAAADGRKTTSILKPRRMLLDIDNGFETNLNEEIFETESGIKEETCQGVIPAPRVTRTTH</sequence>
<evidence type="ECO:0000256" key="1">
    <source>
        <dbReference type="SAM" id="MobiDB-lite"/>
    </source>
</evidence>
<dbReference type="EMBL" id="HBGS01008333">
    <property type="protein sequence ID" value="CAD9381436.1"/>
    <property type="molecule type" value="Transcribed_RNA"/>
</dbReference>
<organism evidence="2">
    <name type="scientific">Octactis speculum</name>
    <dbReference type="NCBI Taxonomy" id="3111310"/>
    <lineage>
        <taxon>Eukaryota</taxon>
        <taxon>Sar</taxon>
        <taxon>Stramenopiles</taxon>
        <taxon>Ochrophyta</taxon>
        <taxon>Dictyochophyceae</taxon>
        <taxon>Dictyochales</taxon>
        <taxon>Dictyochaceae</taxon>
        <taxon>Octactis</taxon>
    </lineage>
</organism>
<proteinExistence type="predicted"/>
<feature type="region of interest" description="Disordered" evidence="1">
    <location>
        <begin position="140"/>
        <end position="165"/>
    </location>
</feature>
<reference evidence="2" key="1">
    <citation type="submission" date="2021-01" db="EMBL/GenBank/DDBJ databases">
        <authorList>
            <person name="Corre E."/>
            <person name="Pelletier E."/>
            <person name="Niang G."/>
            <person name="Scheremetjew M."/>
            <person name="Finn R."/>
            <person name="Kale V."/>
            <person name="Holt S."/>
            <person name="Cochrane G."/>
            <person name="Meng A."/>
            <person name="Brown T."/>
            <person name="Cohen L."/>
        </authorList>
    </citation>
    <scope>NUCLEOTIDE SEQUENCE</scope>
    <source>
        <strain evidence="2">CCMP1381</strain>
    </source>
</reference>
<dbReference type="AlphaFoldDB" id="A0A7S2FAM2"/>
<evidence type="ECO:0000313" key="2">
    <source>
        <dbReference type="EMBL" id="CAD9381436.1"/>
    </source>
</evidence>
<name>A0A7S2FAM2_9STRA</name>
<accession>A0A7S2FAM2</accession>
<gene>
    <name evidence="2" type="ORF">DSPE1174_LOCUS4356</name>
</gene>
<protein>
    <submittedName>
        <fullName evidence="2">Uncharacterized protein</fullName>
    </submittedName>
</protein>